<accession>A0ABX9NA59</accession>
<dbReference type="InterPro" id="IPR011701">
    <property type="entry name" value="MFS"/>
</dbReference>
<evidence type="ECO:0000256" key="6">
    <source>
        <dbReference type="SAM" id="MobiDB-lite"/>
    </source>
</evidence>
<name>A0ABX9NA59_9MICO</name>
<proteinExistence type="predicted"/>
<comment type="caution">
    <text evidence="8">The sequence shown here is derived from an EMBL/GenBank/DDBJ whole genome shotgun (WGS) entry which is preliminary data.</text>
</comment>
<protein>
    <submittedName>
        <fullName evidence="8">MFS transporter</fullName>
    </submittedName>
</protein>
<feature type="transmembrane region" description="Helical" evidence="7">
    <location>
        <begin position="410"/>
        <end position="429"/>
    </location>
</feature>
<feature type="transmembrane region" description="Helical" evidence="7">
    <location>
        <begin position="79"/>
        <end position="101"/>
    </location>
</feature>
<dbReference type="PANTHER" id="PTHR23513:SF6">
    <property type="entry name" value="MAJOR FACILITATOR SUPERFAMILY ASSOCIATED DOMAIN-CONTAINING PROTEIN"/>
    <property type="match status" value="1"/>
</dbReference>
<dbReference type="Pfam" id="PF07690">
    <property type="entry name" value="MFS_1"/>
    <property type="match status" value="1"/>
</dbReference>
<feature type="transmembrane region" description="Helical" evidence="7">
    <location>
        <begin position="135"/>
        <end position="156"/>
    </location>
</feature>
<dbReference type="RefSeq" id="WP_119372078.1">
    <property type="nucleotide sequence ID" value="NZ_CP040793.1"/>
</dbReference>
<evidence type="ECO:0000256" key="2">
    <source>
        <dbReference type="ARBA" id="ARBA00022475"/>
    </source>
</evidence>
<feature type="transmembrane region" description="Helical" evidence="7">
    <location>
        <begin position="255"/>
        <end position="278"/>
    </location>
</feature>
<dbReference type="CDD" id="cd06173">
    <property type="entry name" value="MFS_MefA_like"/>
    <property type="match status" value="1"/>
</dbReference>
<keyword evidence="2" id="KW-1003">Cell membrane</keyword>
<feature type="transmembrane region" description="Helical" evidence="7">
    <location>
        <begin position="383"/>
        <end position="404"/>
    </location>
</feature>
<comment type="subcellular location">
    <subcellularLocation>
        <location evidence="1">Cell membrane</location>
        <topology evidence="1">Multi-pass membrane protein</topology>
    </subcellularLocation>
</comment>
<reference evidence="8 9" key="1">
    <citation type="submission" date="2018-08" db="EMBL/GenBank/DDBJ databases">
        <title>Genome Sequence of Clavibacter michiganensis Subspecies type strains, and the Atypical Peach-Colored Strains Isolated from Tomato.</title>
        <authorList>
            <person name="Osdaghi E."/>
            <person name="Portier P."/>
            <person name="Briand M."/>
            <person name="Jacques M.-A."/>
        </authorList>
    </citation>
    <scope>NUCLEOTIDE SEQUENCE [LARGE SCALE GENOMIC DNA]</scope>
    <source>
        <strain evidence="8 9">CFBP 8216</strain>
    </source>
</reference>
<feature type="transmembrane region" description="Helical" evidence="7">
    <location>
        <begin position="318"/>
        <end position="336"/>
    </location>
</feature>
<dbReference type="Proteomes" id="UP000265355">
    <property type="component" value="Unassembled WGS sequence"/>
</dbReference>
<feature type="transmembrane region" description="Helical" evidence="7">
    <location>
        <begin position="290"/>
        <end position="311"/>
    </location>
</feature>
<gene>
    <name evidence="8" type="ORF">DZF98_00145</name>
</gene>
<organism evidence="8 9">
    <name type="scientific">Clavibacter californiensis</name>
    <dbReference type="NCBI Taxonomy" id="1401995"/>
    <lineage>
        <taxon>Bacteria</taxon>
        <taxon>Bacillati</taxon>
        <taxon>Actinomycetota</taxon>
        <taxon>Actinomycetes</taxon>
        <taxon>Micrococcales</taxon>
        <taxon>Microbacteriaceae</taxon>
        <taxon>Clavibacter</taxon>
    </lineage>
</organism>
<evidence type="ECO:0000256" key="1">
    <source>
        <dbReference type="ARBA" id="ARBA00004651"/>
    </source>
</evidence>
<dbReference type="PANTHER" id="PTHR23513">
    <property type="entry name" value="INTEGRAL MEMBRANE EFFLUX PROTEIN-RELATED"/>
    <property type="match status" value="1"/>
</dbReference>
<feature type="region of interest" description="Disordered" evidence="6">
    <location>
        <begin position="1"/>
        <end position="32"/>
    </location>
</feature>
<dbReference type="EMBL" id="QWEE01000001">
    <property type="protein sequence ID" value="RII94868.1"/>
    <property type="molecule type" value="Genomic_DNA"/>
</dbReference>
<feature type="transmembrane region" description="Helical" evidence="7">
    <location>
        <begin position="342"/>
        <end position="362"/>
    </location>
</feature>
<feature type="transmembrane region" description="Helical" evidence="7">
    <location>
        <begin position="108"/>
        <end position="129"/>
    </location>
</feature>
<evidence type="ECO:0000256" key="7">
    <source>
        <dbReference type="SAM" id="Phobius"/>
    </source>
</evidence>
<dbReference type="InterPro" id="IPR036259">
    <property type="entry name" value="MFS_trans_sf"/>
</dbReference>
<dbReference type="SUPFAM" id="SSF103473">
    <property type="entry name" value="MFS general substrate transporter"/>
    <property type="match status" value="1"/>
</dbReference>
<evidence type="ECO:0000313" key="8">
    <source>
        <dbReference type="EMBL" id="RII94868.1"/>
    </source>
</evidence>
<evidence type="ECO:0000256" key="3">
    <source>
        <dbReference type="ARBA" id="ARBA00022692"/>
    </source>
</evidence>
<evidence type="ECO:0000256" key="4">
    <source>
        <dbReference type="ARBA" id="ARBA00022989"/>
    </source>
</evidence>
<keyword evidence="5 7" id="KW-0472">Membrane</keyword>
<evidence type="ECO:0000256" key="5">
    <source>
        <dbReference type="ARBA" id="ARBA00023136"/>
    </source>
</evidence>
<feature type="transmembrane region" description="Helical" evidence="7">
    <location>
        <begin position="43"/>
        <end position="67"/>
    </location>
</feature>
<keyword evidence="9" id="KW-1185">Reference proteome</keyword>
<keyword evidence="4 7" id="KW-1133">Transmembrane helix</keyword>
<sequence length="444" mass="45355">MSYAKRQSRHSTGQTGAGPAADQTPLDNGIPAPAQPSVHSTAFYLLLGSQTLSTVGTQVTSIALPILAAAGLGASSAEIGILVAAQNAAFLFVSLPAGHVIDRISPRVVMIFADILRGGVMAAIAITAVMGTASVLSITILGGVAGIGRVFFELAYHTVTPRLVPRAALIKGNSVLEGVRSSAQLAGPSLGGWVTQVFGAGRAIGLDAVTFIISATALMFLRIPANDAPLVSRPERESIWIGFRTIARHSVLRKLIASSAISNFLFVAASALTVPFLVVDVRLEPSLLGLVLSSGAAAGALGAVCCNTLAARVGHVRALWSVAVVTSPFSIGVAFADSSVGIVLLIAGTAIPAFGQTIYNILQTSYRQLVTRPEVLGKVNAASRFLVMALLPVGGLVGGSLGSILGRSGALLLVGIGLTLATVPLVMLVRDQKPPTLPNVGTVS</sequence>
<evidence type="ECO:0000313" key="9">
    <source>
        <dbReference type="Proteomes" id="UP000265355"/>
    </source>
</evidence>
<keyword evidence="3 7" id="KW-0812">Transmembrane</keyword>
<dbReference type="Gene3D" id="1.20.1250.20">
    <property type="entry name" value="MFS general substrate transporter like domains"/>
    <property type="match status" value="1"/>
</dbReference>